<keyword evidence="2" id="KW-1185">Reference proteome</keyword>
<gene>
    <name evidence="1" type="ORF">K457DRAFT_1820984</name>
</gene>
<evidence type="ECO:0000313" key="1">
    <source>
        <dbReference type="EMBL" id="OAQ27925.1"/>
    </source>
</evidence>
<dbReference type="EMBL" id="KV442053">
    <property type="protein sequence ID" value="OAQ27925.1"/>
    <property type="molecule type" value="Genomic_DNA"/>
</dbReference>
<organism evidence="1 2">
    <name type="scientific">Linnemannia elongata AG-77</name>
    <dbReference type="NCBI Taxonomy" id="1314771"/>
    <lineage>
        <taxon>Eukaryota</taxon>
        <taxon>Fungi</taxon>
        <taxon>Fungi incertae sedis</taxon>
        <taxon>Mucoromycota</taxon>
        <taxon>Mortierellomycotina</taxon>
        <taxon>Mortierellomycetes</taxon>
        <taxon>Mortierellales</taxon>
        <taxon>Mortierellaceae</taxon>
        <taxon>Linnemannia</taxon>
    </lineage>
</organism>
<name>A0A197JRV2_9FUNG</name>
<protein>
    <submittedName>
        <fullName evidence="1">Uncharacterized protein</fullName>
    </submittedName>
</protein>
<evidence type="ECO:0000313" key="2">
    <source>
        <dbReference type="Proteomes" id="UP000078512"/>
    </source>
</evidence>
<dbReference type="AlphaFoldDB" id="A0A197JRV2"/>
<dbReference type="Proteomes" id="UP000078512">
    <property type="component" value="Unassembled WGS sequence"/>
</dbReference>
<sequence length="132" mass="14907">MSVQIKKEIIAEHWGSFEPWCIYYMEARLKKEKVVLGKIKTYVRERGCTAITLVAGSRKGMFPSRDVSPSGAQCGLKVRAGKSLAKIWGKWCVNHLQGLQRIGSVKGVPFMEFHTVRVFRSRGSDDIKCECV</sequence>
<proteinExistence type="predicted"/>
<accession>A0A197JRV2</accession>
<reference evidence="1 2" key="1">
    <citation type="submission" date="2016-05" db="EMBL/GenBank/DDBJ databases">
        <title>Genome sequencing reveals origins of a unique bacterial endosymbiosis in the earliest lineages of terrestrial Fungi.</title>
        <authorList>
            <consortium name="DOE Joint Genome Institute"/>
            <person name="Uehling J."/>
            <person name="Gryganskyi A."/>
            <person name="Hameed K."/>
            <person name="Tschaplinski T."/>
            <person name="Misztal P."/>
            <person name="Wu S."/>
            <person name="Desiro A."/>
            <person name="Vande Pol N."/>
            <person name="Du Z.-Y."/>
            <person name="Zienkiewicz A."/>
            <person name="Zienkiewicz K."/>
            <person name="Morin E."/>
            <person name="Tisserant E."/>
            <person name="Splivallo R."/>
            <person name="Hainaut M."/>
            <person name="Henrissat B."/>
            <person name="Ohm R."/>
            <person name="Kuo A."/>
            <person name="Yan J."/>
            <person name="Lipzen A."/>
            <person name="Nolan M."/>
            <person name="Labutti K."/>
            <person name="Barry K."/>
            <person name="Goldstein A."/>
            <person name="Labbe J."/>
            <person name="Schadt C."/>
            <person name="Tuskan G."/>
            <person name="Grigoriev I."/>
            <person name="Martin F."/>
            <person name="Vilgalys R."/>
            <person name="Bonito G."/>
        </authorList>
    </citation>
    <scope>NUCLEOTIDE SEQUENCE [LARGE SCALE GENOMIC DNA]</scope>
    <source>
        <strain evidence="1 2">AG-77</strain>
    </source>
</reference>